<dbReference type="SMART" id="SM00387">
    <property type="entry name" value="HATPase_c"/>
    <property type="match status" value="1"/>
</dbReference>
<dbReference type="PRINTS" id="PR00344">
    <property type="entry name" value="BCTRLSENSOR"/>
</dbReference>
<sequence>MDDEPGLADLTATFLERFDEDFSTSTAESAQEGLDYLDENHVDCIVSDHDMPRIDGLEFLQAVRAANPELPFILFTGRGSEEIASDAISAGVSDYMQKESGNNQYAVLGKRIRNVVNRYRSRLQKQEVETRAETILEASPDAILVSVNSEFVYANTAAATLYDVSERSDLLGRQVGEFIHPDYRDDVDRQLQAVESGEQPTDHIPRTLLTLEGTEIPVQVTARHVMWDGDPGVVAIVRDLSQQEEYIRQQERYEASFHGAFDAMVVADDEGRYIEANQGACELFGLEKEELLGRSIDEFIPEDYDFAEAWLNFEKNVIDRGTLEIIRDDGETRIIEYAATANIVTGEHLSVLRDVTDRDNREDVLREMYNIISNRSQPFEEQVEALIELGRRELDVAYGTLSEIRGDDYIFEIVAADDDSIQAGDVVPVSATNCEIAANTERTLVLGDVERDAPEETDRAGYAEWGISCYLGAPVFTDDDVYGTFCFYDTEPRGGQFSEWEVTLVDLMSRWVSYELQRQQANVRLKEQNEKLEQFASIVSHDLRNPLNVLEGSLQLAEETGDKENFERCYRAKERMETLIDDLLSLARAGAMIDERESVSLASLVEECWQGVGVETGTLQLEFDSATEVYADRSRLQQLFENLIRNVFDHGSDDSTVIVGALDDGFYVEDDGPGIPEDDRPKVFEGGYSTAENGTGFGLAIVKEIVDAHEWEIHVTDSETGGARFEITGSDIKR</sequence>
<keyword evidence="4" id="KW-0808">Transferase</keyword>
<dbReference type="Pfam" id="PF02518">
    <property type="entry name" value="HATPase_c"/>
    <property type="match status" value="1"/>
</dbReference>
<dbReference type="InterPro" id="IPR036097">
    <property type="entry name" value="HisK_dim/P_sf"/>
</dbReference>
<feature type="domain" description="PAS" evidence="10">
    <location>
        <begin position="128"/>
        <end position="198"/>
    </location>
</feature>
<evidence type="ECO:0000256" key="1">
    <source>
        <dbReference type="ARBA" id="ARBA00000085"/>
    </source>
</evidence>
<dbReference type="PROSITE" id="PS50112">
    <property type="entry name" value="PAS"/>
    <property type="match status" value="2"/>
</dbReference>
<dbReference type="CDD" id="cd00130">
    <property type="entry name" value="PAS"/>
    <property type="match status" value="2"/>
</dbReference>
<accession>M0PFA3</accession>
<dbReference type="SUPFAM" id="SSF52172">
    <property type="entry name" value="CheY-like"/>
    <property type="match status" value="1"/>
</dbReference>
<feature type="domain" description="Response regulatory" evidence="9">
    <location>
        <begin position="1"/>
        <end position="113"/>
    </location>
</feature>
<dbReference type="SMART" id="SM00388">
    <property type="entry name" value="HisKA"/>
    <property type="match status" value="1"/>
</dbReference>
<evidence type="ECO:0000256" key="2">
    <source>
        <dbReference type="ARBA" id="ARBA00012438"/>
    </source>
</evidence>
<dbReference type="InterPro" id="IPR003018">
    <property type="entry name" value="GAF"/>
</dbReference>
<dbReference type="CDD" id="cd00156">
    <property type="entry name" value="REC"/>
    <property type="match status" value="1"/>
</dbReference>
<dbReference type="Gene3D" id="1.10.287.130">
    <property type="match status" value="1"/>
</dbReference>
<keyword evidence="12" id="KW-1185">Reference proteome</keyword>
<dbReference type="PATRIC" id="fig|1230454.4.peg.869"/>
<evidence type="ECO:0000313" key="11">
    <source>
        <dbReference type="EMBL" id="EMA68802.1"/>
    </source>
</evidence>
<dbReference type="STRING" id="1230454.C461_04207"/>
<dbReference type="InterPro" id="IPR001789">
    <property type="entry name" value="Sig_transdc_resp-reg_receiver"/>
</dbReference>
<keyword evidence="5" id="KW-0418">Kinase</keyword>
<dbReference type="InterPro" id="IPR004358">
    <property type="entry name" value="Sig_transdc_His_kin-like_C"/>
</dbReference>
<feature type="domain" description="Histidine kinase" evidence="8">
    <location>
        <begin position="538"/>
        <end position="728"/>
    </location>
</feature>
<dbReference type="InterPro" id="IPR036890">
    <property type="entry name" value="HATPase_C_sf"/>
</dbReference>
<dbReference type="InterPro" id="IPR000014">
    <property type="entry name" value="PAS"/>
</dbReference>
<dbReference type="Pfam" id="PF00512">
    <property type="entry name" value="HisKA"/>
    <property type="match status" value="1"/>
</dbReference>
<evidence type="ECO:0000256" key="7">
    <source>
        <dbReference type="PROSITE-ProRule" id="PRU00169"/>
    </source>
</evidence>
<name>M0PFA3_9EURY</name>
<reference evidence="11 12" key="1">
    <citation type="journal article" date="2014" name="PLoS Genet.">
        <title>Phylogenetically driven sequencing of extremely halophilic archaea reveals strategies for static and dynamic osmo-response.</title>
        <authorList>
            <person name="Becker E.A."/>
            <person name="Seitzer P.M."/>
            <person name="Tritt A."/>
            <person name="Larsen D."/>
            <person name="Krusor M."/>
            <person name="Yao A.I."/>
            <person name="Wu D."/>
            <person name="Madern D."/>
            <person name="Eisen J.A."/>
            <person name="Darling A.E."/>
            <person name="Facciotti M.T."/>
        </authorList>
    </citation>
    <scope>NUCLEOTIDE SEQUENCE [LARGE SCALE GENOMIC DNA]</scope>
    <source>
        <strain evidence="11 12">JCM 13560</strain>
    </source>
</reference>
<evidence type="ECO:0000256" key="3">
    <source>
        <dbReference type="ARBA" id="ARBA00022553"/>
    </source>
</evidence>
<dbReference type="Proteomes" id="UP000011575">
    <property type="component" value="Unassembled WGS sequence"/>
</dbReference>
<evidence type="ECO:0000259" key="9">
    <source>
        <dbReference type="PROSITE" id="PS50110"/>
    </source>
</evidence>
<dbReference type="AlphaFoldDB" id="M0PFA3"/>
<protein>
    <recommendedName>
        <fullName evidence="2">histidine kinase</fullName>
        <ecNumber evidence="2">2.7.13.3</ecNumber>
    </recommendedName>
</protein>
<organism evidence="11 12">
    <name type="scientific">Halorubrum aidingense JCM 13560</name>
    <dbReference type="NCBI Taxonomy" id="1230454"/>
    <lineage>
        <taxon>Archaea</taxon>
        <taxon>Methanobacteriati</taxon>
        <taxon>Methanobacteriota</taxon>
        <taxon>Stenosarchaea group</taxon>
        <taxon>Halobacteria</taxon>
        <taxon>Halobacteriales</taxon>
        <taxon>Haloferacaceae</taxon>
        <taxon>Halorubrum</taxon>
    </lineage>
</organism>
<evidence type="ECO:0000259" key="8">
    <source>
        <dbReference type="PROSITE" id="PS50109"/>
    </source>
</evidence>
<dbReference type="SMART" id="SM00448">
    <property type="entry name" value="REC"/>
    <property type="match status" value="1"/>
</dbReference>
<feature type="modified residue" description="4-aspartylphosphate" evidence="7">
    <location>
        <position position="48"/>
    </location>
</feature>
<dbReference type="Pfam" id="PF00072">
    <property type="entry name" value="Response_reg"/>
    <property type="match status" value="1"/>
</dbReference>
<dbReference type="Gene3D" id="3.30.450.40">
    <property type="match status" value="1"/>
</dbReference>
<dbReference type="InterPro" id="IPR003594">
    <property type="entry name" value="HATPase_dom"/>
</dbReference>
<dbReference type="Gene3D" id="3.30.450.20">
    <property type="entry name" value="PAS domain"/>
    <property type="match status" value="2"/>
</dbReference>
<dbReference type="Gene3D" id="3.30.565.10">
    <property type="entry name" value="Histidine kinase-like ATPase, C-terminal domain"/>
    <property type="match status" value="1"/>
</dbReference>
<dbReference type="EMBL" id="AOJI01000017">
    <property type="protein sequence ID" value="EMA68802.1"/>
    <property type="molecule type" value="Genomic_DNA"/>
</dbReference>
<dbReference type="PROSITE" id="PS50110">
    <property type="entry name" value="RESPONSE_REGULATORY"/>
    <property type="match status" value="1"/>
</dbReference>
<dbReference type="InterPro" id="IPR029016">
    <property type="entry name" value="GAF-like_dom_sf"/>
</dbReference>
<proteinExistence type="predicted"/>
<feature type="domain" description="PAS" evidence="10">
    <location>
        <begin position="249"/>
        <end position="321"/>
    </location>
</feature>
<evidence type="ECO:0000259" key="10">
    <source>
        <dbReference type="PROSITE" id="PS50112"/>
    </source>
</evidence>
<dbReference type="EC" id="2.7.13.3" evidence="2"/>
<dbReference type="InterPro" id="IPR050736">
    <property type="entry name" value="Sensor_HK_Regulatory"/>
</dbReference>
<evidence type="ECO:0000256" key="6">
    <source>
        <dbReference type="ARBA" id="ARBA00023012"/>
    </source>
</evidence>
<dbReference type="SMART" id="SM00065">
    <property type="entry name" value="GAF"/>
    <property type="match status" value="1"/>
</dbReference>
<dbReference type="SMART" id="SM00091">
    <property type="entry name" value="PAS"/>
    <property type="match status" value="2"/>
</dbReference>
<evidence type="ECO:0000256" key="5">
    <source>
        <dbReference type="ARBA" id="ARBA00022777"/>
    </source>
</evidence>
<dbReference type="Gene3D" id="3.40.50.2300">
    <property type="match status" value="1"/>
</dbReference>
<dbReference type="InterPro" id="IPR035965">
    <property type="entry name" value="PAS-like_dom_sf"/>
</dbReference>
<dbReference type="InterPro" id="IPR005467">
    <property type="entry name" value="His_kinase_dom"/>
</dbReference>
<dbReference type="CDD" id="cd00082">
    <property type="entry name" value="HisKA"/>
    <property type="match status" value="1"/>
</dbReference>
<comment type="caution">
    <text evidence="11">The sequence shown here is derived from an EMBL/GenBank/DDBJ whole genome shotgun (WGS) entry which is preliminary data.</text>
</comment>
<dbReference type="SUPFAM" id="SSF55874">
    <property type="entry name" value="ATPase domain of HSP90 chaperone/DNA topoisomerase II/histidine kinase"/>
    <property type="match status" value="1"/>
</dbReference>
<dbReference type="PROSITE" id="PS50109">
    <property type="entry name" value="HIS_KIN"/>
    <property type="match status" value="1"/>
</dbReference>
<dbReference type="SUPFAM" id="SSF55785">
    <property type="entry name" value="PYP-like sensor domain (PAS domain)"/>
    <property type="match status" value="2"/>
</dbReference>
<evidence type="ECO:0000313" key="12">
    <source>
        <dbReference type="Proteomes" id="UP000011575"/>
    </source>
</evidence>
<evidence type="ECO:0000256" key="4">
    <source>
        <dbReference type="ARBA" id="ARBA00022679"/>
    </source>
</evidence>
<dbReference type="InterPro" id="IPR003661">
    <property type="entry name" value="HisK_dim/P_dom"/>
</dbReference>
<dbReference type="SUPFAM" id="SSF47384">
    <property type="entry name" value="Homodimeric domain of signal transducing histidine kinase"/>
    <property type="match status" value="1"/>
</dbReference>
<dbReference type="InterPro" id="IPR011006">
    <property type="entry name" value="CheY-like_superfamily"/>
</dbReference>
<keyword evidence="6" id="KW-0902">Two-component regulatory system</keyword>
<dbReference type="CDD" id="cd00075">
    <property type="entry name" value="HATPase"/>
    <property type="match status" value="1"/>
</dbReference>
<dbReference type="Pfam" id="PF01590">
    <property type="entry name" value="GAF"/>
    <property type="match status" value="1"/>
</dbReference>
<keyword evidence="3 7" id="KW-0597">Phosphoprotein</keyword>
<dbReference type="PANTHER" id="PTHR43711">
    <property type="entry name" value="TWO-COMPONENT HISTIDINE KINASE"/>
    <property type="match status" value="1"/>
</dbReference>
<dbReference type="NCBIfam" id="TIGR00229">
    <property type="entry name" value="sensory_box"/>
    <property type="match status" value="2"/>
</dbReference>
<comment type="catalytic activity">
    <reaction evidence="1">
        <text>ATP + protein L-histidine = ADP + protein N-phospho-L-histidine.</text>
        <dbReference type="EC" id="2.7.13.3"/>
    </reaction>
</comment>
<dbReference type="Pfam" id="PF13426">
    <property type="entry name" value="PAS_9"/>
    <property type="match status" value="2"/>
</dbReference>
<dbReference type="PANTHER" id="PTHR43711:SF1">
    <property type="entry name" value="HISTIDINE KINASE 1"/>
    <property type="match status" value="1"/>
</dbReference>
<dbReference type="GO" id="GO:0000155">
    <property type="term" value="F:phosphorelay sensor kinase activity"/>
    <property type="evidence" value="ECO:0007669"/>
    <property type="project" value="InterPro"/>
</dbReference>
<gene>
    <name evidence="11" type="ORF">C461_04207</name>
</gene>
<dbReference type="GO" id="GO:0006355">
    <property type="term" value="P:regulation of DNA-templated transcription"/>
    <property type="evidence" value="ECO:0007669"/>
    <property type="project" value="InterPro"/>
</dbReference>
<dbReference type="SUPFAM" id="SSF55781">
    <property type="entry name" value="GAF domain-like"/>
    <property type="match status" value="1"/>
</dbReference>